<evidence type="ECO:0000256" key="7">
    <source>
        <dbReference type="ARBA" id="ARBA00012289"/>
    </source>
</evidence>
<dbReference type="GO" id="GO:0046872">
    <property type="term" value="F:metal ion binding"/>
    <property type="evidence" value="ECO:0007669"/>
    <property type="project" value="UniProtKB-KW"/>
</dbReference>
<comment type="catalytic activity">
    <reaction evidence="16">
        <text>5-amino-6-(D-ribitylamino)uracil + L-tyrosine + S-adenosyl-L-methionine = 5-amino-5-(4-hydroxybenzyl)-6-(D-ribitylimino)-5,6-dihydrouracil + 2-iminoacetate + 5'-deoxyadenosine + L-methionine + H(+)</text>
        <dbReference type="Rhea" id="RHEA:55200"/>
        <dbReference type="ChEBI" id="CHEBI:15378"/>
        <dbReference type="ChEBI" id="CHEBI:15934"/>
        <dbReference type="ChEBI" id="CHEBI:17319"/>
        <dbReference type="ChEBI" id="CHEBI:57844"/>
        <dbReference type="ChEBI" id="CHEBI:58315"/>
        <dbReference type="ChEBI" id="CHEBI:59789"/>
        <dbReference type="ChEBI" id="CHEBI:77846"/>
        <dbReference type="ChEBI" id="CHEBI:85936"/>
        <dbReference type="EC" id="2.5.1.147"/>
    </reaction>
</comment>
<comment type="pathway">
    <text evidence="3">Cofactor biosynthesis; coenzyme F0 biosynthesis.</text>
</comment>
<accession>A0A0D8FX60</accession>
<dbReference type="InterPro" id="IPR045567">
    <property type="entry name" value="CofH/MnqC-like_C"/>
</dbReference>
<dbReference type="RefSeq" id="WP_052565120.1">
    <property type="nucleotide sequence ID" value="NZ_JQKF01000002.1"/>
</dbReference>
<dbReference type="Proteomes" id="UP000032336">
    <property type="component" value="Unassembled WGS sequence"/>
</dbReference>
<sequence>MQINLTRWSTQKLLSESSKLRDATFGTLVTYSPKAFFPFTMLCRDSCGYCTFAKAPARLQRAYMTAAEVIDLARSAHDQGAIEALFTLGERPEDRYTRARAELDELGFASTVDYLHTAAKLALQEHMLPHINAGTLSTEDLAKLRSVAVSMGIMLESINDALPCHRLAPDKKPQLRIQTLRDAGELGIAMTTGLLIGIGDTEEDRLLGLHAIREIAEDYGNIQEVIIQNFTPKPTTQMANVPPPSREEFLRAIAMARLVLPESVSLQAPPNLSEAPTELLAAGINDLGGISRVTPDHVNPEKPWPNIEQLSKTIQDHGFALVPRLPIYPNYIHESDRWVDPALVPAINYHRDQLGFAREHLWFSGEPSILPTPVFPTASHATDTPGWLHELQDELDAGREAPVELLTMAGSAKGFDIMGVIELADELRKKTVGEVVTYVANRNINYTNICTFKCRFCAFSKGPLSLNLRGTPYLLSMDEILAKVGDAQERGATEVCLQGGIHPTFDGEYYLNVAKAIHTHFPAIHLHGFSALEVLTGARRLNLELKDYLRELSDAGLKSLPGTAAEILSDPVRAILCPDKLSTAEWLEVHATAHEVGLRSNVTIMFGSVEDIGDVIEHLDVTRKLGRQTHGFTEFVPLPFVHMATPVFRLGKARRGPTLREAVLVHALGRIAYHGVIDNIQVSWVKLGVEGAAFLLGCGANDLGGTLMEESISHAAGATHGTFLTPEQFGEVAGKAGRTLQQRTTFYEPVVTDEYQYPDTRHVQRVAQ</sequence>
<dbReference type="SFLD" id="SFLDF00294">
    <property type="entry name" value="7_8-didemethyl-8-hydroxy-5-dea"/>
    <property type="match status" value="1"/>
</dbReference>
<dbReference type="STRING" id="1121877.FEAC_02300"/>
<keyword evidence="10" id="KW-0808">Transferase</keyword>
<comment type="caution">
    <text evidence="19">The sequence shown here is derived from an EMBL/GenBank/DDBJ whole genome shotgun (WGS) entry which is preliminary data.</text>
</comment>
<dbReference type="GeneID" id="78371577"/>
<keyword evidence="12" id="KW-0479">Metal-binding</keyword>
<comment type="cofactor">
    <cofactor evidence="1">
        <name>[4Fe-4S] cluster</name>
        <dbReference type="ChEBI" id="CHEBI:49883"/>
    </cofactor>
</comment>
<gene>
    <name evidence="19" type="primary">mqnC</name>
    <name evidence="19" type="ORF">FEAC_02300</name>
</gene>
<reference evidence="19 20" key="1">
    <citation type="submission" date="2015-01" db="EMBL/GenBank/DDBJ databases">
        <title>Draft genome of the acidophilic iron oxidizer Ferrimicrobium acidiphilum strain T23.</title>
        <authorList>
            <person name="Poehlein A."/>
            <person name="Eisen S."/>
            <person name="Schloemann M."/>
            <person name="Johnson B.D."/>
            <person name="Daniel R."/>
            <person name="Muehling M."/>
        </authorList>
    </citation>
    <scope>NUCLEOTIDE SEQUENCE [LARGE SCALE GENOMIC DNA]</scope>
    <source>
        <strain evidence="19 20">T23</strain>
    </source>
</reference>
<dbReference type="InterPro" id="IPR020050">
    <property type="entry name" value="FO_synthase_su2"/>
</dbReference>
<dbReference type="GO" id="GO:0141093">
    <property type="term" value="F:5-amino-6-(D-ribitylamino)uracil--L-tyrosine 4-hydroxyphenyl transferase activity"/>
    <property type="evidence" value="ECO:0007669"/>
    <property type="project" value="UniProtKB-EC"/>
</dbReference>
<dbReference type="SFLD" id="SFLDF00343">
    <property type="entry name" value="aminofutalosine_synthase_(mqnE"/>
    <property type="match status" value="1"/>
</dbReference>
<name>A0A0D8FX60_9ACTN</name>
<dbReference type="SFLD" id="SFLDG01389">
    <property type="entry name" value="menaquinone_synthsis_involved"/>
    <property type="match status" value="1"/>
</dbReference>
<evidence type="ECO:0000256" key="10">
    <source>
        <dbReference type="ARBA" id="ARBA00022679"/>
    </source>
</evidence>
<dbReference type="NCBIfam" id="TIGR00423">
    <property type="entry name" value="CofH family radical SAM protein"/>
    <property type="match status" value="1"/>
</dbReference>
<evidence type="ECO:0000256" key="2">
    <source>
        <dbReference type="ARBA" id="ARBA00003692"/>
    </source>
</evidence>
<dbReference type="OrthoDB" id="9802027at2"/>
<dbReference type="PANTHER" id="PTHR43076:SF1">
    <property type="entry name" value="LIPOYL SYNTHASE 2"/>
    <property type="match status" value="1"/>
</dbReference>
<dbReference type="GO" id="GO:0051539">
    <property type="term" value="F:4 iron, 4 sulfur cluster binding"/>
    <property type="evidence" value="ECO:0007669"/>
    <property type="project" value="UniProtKB-KW"/>
</dbReference>
<dbReference type="CDD" id="cd01335">
    <property type="entry name" value="Radical_SAM"/>
    <property type="match status" value="2"/>
</dbReference>
<feature type="domain" description="Radical SAM core" evidence="18">
    <location>
        <begin position="436"/>
        <end position="681"/>
    </location>
</feature>
<feature type="domain" description="Radical SAM core" evidence="18">
    <location>
        <begin position="29"/>
        <end position="271"/>
    </location>
</feature>
<evidence type="ECO:0000256" key="15">
    <source>
        <dbReference type="ARBA" id="ARBA00023239"/>
    </source>
</evidence>
<dbReference type="InterPro" id="IPR013785">
    <property type="entry name" value="Aldolase_TIM"/>
</dbReference>
<evidence type="ECO:0000256" key="5">
    <source>
        <dbReference type="ARBA" id="ARBA00010826"/>
    </source>
</evidence>
<dbReference type="InterPro" id="IPR034405">
    <property type="entry name" value="F420"/>
</dbReference>
<keyword evidence="14" id="KW-0411">Iron-sulfur</keyword>
<dbReference type="Pfam" id="PF19288">
    <property type="entry name" value="CofH_C"/>
    <property type="match status" value="1"/>
</dbReference>
<dbReference type="UniPathway" id="UPA00072"/>
<dbReference type="InterPro" id="IPR019939">
    <property type="entry name" value="CofG_family"/>
</dbReference>
<dbReference type="EC" id="2.5.1.147" evidence="7"/>
<dbReference type="SUPFAM" id="SSF102114">
    <property type="entry name" value="Radical SAM enzymes"/>
    <property type="match status" value="2"/>
</dbReference>
<dbReference type="PROSITE" id="PS51918">
    <property type="entry name" value="RADICAL_SAM"/>
    <property type="match status" value="2"/>
</dbReference>
<keyword evidence="11" id="KW-0949">S-adenosyl-L-methionine</keyword>
<dbReference type="SMART" id="SM00729">
    <property type="entry name" value="Elp3"/>
    <property type="match status" value="2"/>
</dbReference>
<evidence type="ECO:0000256" key="17">
    <source>
        <dbReference type="ARBA" id="ARBA00048974"/>
    </source>
</evidence>
<dbReference type="SFLD" id="SFLDS00029">
    <property type="entry name" value="Radical_SAM"/>
    <property type="match status" value="2"/>
</dbReference>
<dbReference type="HAMAP" id="MF_01611">
    <property type="entry name" value="FO_synth_sub1"/>
    <property type="match status" value="1"/>
</dbReference>
<evidence type="ECO:0000313" key="20">
    <source>
        <dbReference type="Proteomes" id="UP000032336"/>
    </source>
</evidence>
<keyword evidence="20" id="KW-1185">Reference proteome</keyword>
<dbReference type="EMBL" id="JXUW01000002">
    <property type="protein sequence ID" value="KJE77858.1"/>
    <property type="molecule type" value="Genomic_DNA"/>
</dbReference>
<dbReference type="SFLD" id="SFLDG01388">
    <property type="entry name" value="7_8-didemethyl-8-hydroxy-5-dea"/>
    <property type="match status" value="2"/>
</dbReference>
<evidence type="ECO:0000256" key="8">
    <source>
        <dbReference type="ARBA" id="ARBA00022220"/>
    </source>
</evidence>
<dbReference type="SFLD" id="SFLDG01064">
    <property type="entry name" value="F420__menaquinone_cofactor_bio"/>
    <property type="match status" value="2"/>
</dbReference>
<dbReference type="HAMAP" id="MF_01612">
    <property type="entry name" value="FO_synth_sub2"/>
    <property type="match status" value="1"/>
</dbReference>
<dbReference type="AlphaFoldDB" id="A0A0D8FX60"/>
<evidence type="ECO:0000256" key="12">
    <source>
        <dbReference type="ARBA" id="ARBA00022723"/>
    </source>
</evidence>
<evidence type="ECO:0000256" key="9">
    <source>
        <dbReference type="ARBA" id="ARBA00022485"/>
    </source>
</evidence>
<dbReference type="NCBIfam" id="TIGR03551">
    <property type="entry name" value="F420_cofH"/>
    <property type="match status" value="1"/>
</dbReference>
<keyword evidence="19" id="KW-0560">Oxidoreductase</keyword>
<dbReference type="Gene3D" id="3.20.20.70">
    <property type="entry name" value="Aldolase class I"/>
    <property type="match status" value="2"/>
</dbReference>
<dbReference type="GO" id="GO:0044689">
    <property type="term" value="F:7,8-didemethyl-8-hydroxy-5-deazariboflavin synthase activity"/>
    <property type="evidence" value="ECO:0007669"/>
    <property type="project" value="UniProtKB-EC"/>
</dbReference>
<dbReference type="NCBIfam" id="TIGR03550">
    <property type="entry name" value="F420_cofG"/>
    <property type="match status" value="1"/>
</dbReference>
<evidence type="ECO:0000256" key="16">
    <source>
        <dbReference type="ARBA" id="ARBA00048468"/>
    </source>
</evidence>
<dbReference type="PATRIC" id="fig|1121877.4.peg.252"/>
<keyword evidence="13" id="KW-0408">Iron</keyword>
<comment type="similarity">
    <text evidence="5">In the N-terminal section; belongs to the radical SAM superfamily. CofG family.</text>
</comment>
<comment type="similarity">
    <text evidence="4">In the C-terminal section; belongs to the radical SAM superfamily. CofH family.</text>
</comment>
<evidence type="ECO:0000256" key="13">
    <source>
        <dbReference type="ARBA" id="ARBA00023004"/>
    </source>
</evidence>
<proteinExistence type="inferred from homology"/>
<dbReference type="InterPro" id="IPR006638">
    <property type="entry name" value="Elp3/MiaA/NifB-like_rSAM"/>
</dbReference>
<dbReference type="InterPro" id="IPR019940">
    <property type="entry name" value="CofH_family"/>
</dbReference>
<comment type="catalytic activity">
    <reaction evidence="17">
        <text>5-amino-5-(4-hydroxybenzyl)-6-(D-ribitylimino)-5,6-dihydrouracil + S-adenosyl-L-methionine = 7,8-didemethyl-8-hydroxy-5-deazariboflavin + 5'-deoxyadenosine + L-methionine + NH4(+) + H(+)</text>
        <dbReference type="Rhea" id="RHEA:55204"/>
        <dbReference type="ChEBI" id="CHEBI:15378"/>
        <dbReference type="ChEBI" id="CHEBI:17319"/>
        <dbReference type="ChEBI" id="CHEBI:28938"/>
        <dbReference type="ChEBI" id="CHEBI:57844"/>
        <dbReference type="ChEBI" id="CHEBI:59789"/>
        <dbReference type="ChEBI" id="CHEBI:59904"/>
        <dbReference type="ChEBI" id="CHEBI:85936"/>
        <dbReference type="EC" id="4.3.1.32"/>
    </reaction>
</comment>
<comment type="function">
    <text evidence="2">Catalyzes the radical-mediated synthesis of 7,8-didemethyl-8-hydroxy-5-deazariboflavin (FO) from 5-amino-6-(D-ribitylamino)uracil and L-tyrosine.</text>
</comment>
<keyword evidence="15" id="KW-0456">Lyase</keyword>
<dbReference type="InterPro" id="IPR007197">
    <property type="entry name" value="rSAM"/>
</dbReference>
<evidence type="ECO:0000256" key="14">
    <source>
        <dbReference type="ARBA" id="ARBA00023014"/>
    </source>
</evidence>
<evidence type="ECO:0000256" key="11">
    <source>
        <dbReference type="ARBA" id="ARBA00022691"/>
    </source>
</evidence>
<keyword evidence="9" id="KW-0004">4Fe-4S</keyword>
<dbReference type="NCBIfam" id="NF004884">
    <property type="entry name" value="PRK06245.1"/>
    <property type="match status" value="1"/>
</dbReference>
<evidence type="ECO:0000256" key="4">
    <source>
        <dbReference type="ARBA" id="ARBA00010051"/>
    </source>
</evidence>
<evidence type="ECO:0000313" key="19">
    <source>
        <dbReference type="EMBL" id="KJE77858.1"/>
    </source>
</evidence>
<evidence type="ECO:0000256" key="1">
    <source>
        <dbReference type="ARBA" id="ARBA00001966"/>
    </source>
</evidence>
<dbReference type="PANTHER" id="PTHR43076">
    <property type="entry name" value="FO SYNTHASE (COFH)"/>
    <property type="match status" value="1"/>
</dbReference>
<organism evidence="19 20">
    <name type="scientific">Ferrimicrobium acidiphilum DSM 19497</name>
    <dbReference type="NCBI Taxonomy" id="1121877"/>
    <lineage>
        <taxon>Bacteria</taxon>
        <taxon>Bacillati</taxon>
        <taxon>Actinomycetota</taxon>
        <taxon>Acidimicrobiia</taxon>
        <taxon>Acidimicrobiales</taxon>
        <taxon>Acidimicrobiaceae</taxon>
        <taxon>Ferrimicrobium</taxon>
    </lineage>
</organism>
<dbReference type="InterPro" id="IPR058240">
    <property type="entry name" value="rSAM_sf"/>
</dbReference>
<protein>
    <recommendedName>
        <fullName evidence="8">FO synthase</fullName>
        <ecNumber evidence="7">2.5.1.147</ecNumber>
        <ecNumber evidence="6">4.3.1.32</ecNumber>
    </recommendedName>
</protein>
<evidence type="ECO:0000256" key="6">
    <source>
        <dbReference type="ARBA" id="ARBA00012126"/>
    </source>
</evidence>
<dbReference type="Pfam" id="PF04055">
    <property type="entry name" value="Radical_SAM"/>
    <property type="match status" value="2"/>
</dbReference>
<dbReference type="GO" id="GO:0016491">
    <property type="term" value="F:oxidoreductase activity"/>
    <property type="evidence" value="ECO:0007669"/>
    <property type="project" value="UniProtKB-KW"/>
</dbReference>
<evidence type="ECO:0000256" key="3">
    <source>
        <dbReference type="ARBA" id="ARBA00004712"/>
    </source>
</evidence>
<evidence type="ECO:0000259" key="18">
    <source>
        <dbReference type="PROSITE" id="PS51918"/>
    </source>
</evidence>
<dbReference type="eggNOG" id="COG1060">
    <property type="taxonomic scope" value="Bacteria"/>
</dbReference>
<dbReference type="EC" id="4.3.1.32" evidence="6"/>